<protein>
    <submittedName>
        <fullName evidence="2">Proline-rich signal peptide</fullName>
    </submittedName>
</protein>
<sequence length="106" mass="11016">MKPVYLVALALTLAASGWVWLQDHGKLSTTSDVVEVSAPRQRKAEHQPDTSALVTSASSATATTSLLRASIDPAAGDPFNAVVPPPPPPPPAPPLSYTHLTLPTKA</sequence>
<evidence type="ECO:0000313" key="2">
    <source>
        <dbReference type="EMBL" id="CUV42698.1"/>
    </source>
</evidence>
<reference evidence="2" key="1">
    <citation type="submission" date="2015-10" db="EMBL/GenBank/DDBJ databases">
        <authorList>
            <person name="Gilbert D.G."/>
        </authorList>
    </citation>
    <scope>NUCLEOTIDE SEQUENCE</scope>
    <source>
        <strain evidence="2">Phyl III-seqv23</strain>
    </source>
</reference>
<feature type="compositionally biased region" description="Pro residues" evidence="1">
    <location>
        <begin position="83"/>
        <end position="94"/>
    </location>
</feature>
<dbReference type="AlphaFoldDB" id="A0A0S4W8Y3"/>
<gene>
    <name evidence="2" type="ORF">TF3108_v1_1460001</name>
</gene>
<dbReference type="EMBL" id="LN899826">
    <property type="protein sequence ID" value="CUV42698.1"/>
    <property type="molecule type" value="Genomic_DNA"/>
</dbReference>
<evidence type="ECO:0000256" key="1">
    <source>
        <dbReference type="SAM" id="MobiDB-lite"/>
    </source>
</evidence>
<feature type="region of interest" description="Disordered" evidence="1">
    <location>
        <begin position="76"/>
        <end position="106"/>
    </location>
</feature>
<name>A0A0S4W8Y3_RALSL</name>
<feature type="region of interest" description="Disordered" evidence="1">
    <location>
        <begin position="39"/>
        <end position="58"/>
    </location>
</feature>
<accession>A0A0S4W8Y3</accession>
<proteinExistence type="predicted"/>
<organism evidence="2">
    <name type="scientific">Ralstonia solanacearum</name>
    <name type="common">Pseudomonas solanacearum</name>
    <dbReference type="NCBI Taxonomy" id="305"/>
    <lineage>
        <taxon>Bacteria</taxon>
        <taxon>Pseudomonadati</taxon>
        <taxon>Pseudomonadota</taxon>
        <taxon>Betaproteobacteria</taxon>
        <taxon>Burkholderiales</taxon>
        <taxon>Burkholderiaceae</taxon>
        <taxon>Ralstonia</taxon>
        <taxon>Ralstonia solanacearum species complex</taxon>
    </lineage>
</organism>